<gene>
    <name evidence="1" type="ORF">METZ01_LOCUS312113</name>
</gene>
<protein>
    <recommendedName>
        <fullName evidence="2">TRAM domain-containing protein</fullName>
    </recommendedName>
</protein>
<organism evidence="1">
    <name type="scientific">marine metagenome</name>
    <dbReference type="NCBI Taxonomy" id="408172"/>
    <lineage>
        <taxon>unclassified sequences</taxon>
        <taxon>metagenomes</taxon>
        <taxon>ecological metagenomes</taxon>
    </lineage>
</organism>
<proteinExistence type="predicted"/>
<dbReference type="InterPro" id="IPR012340">
    <property type="entry name" value="NA-bd_OB-fold"/>
</dbReference>
<evidence type="ECO:0008006" key="2">
    <source>
        <dbReference type="Google" id="ProtNLM"/>
    </source>
</evidence>
<dbReference type="AlphaFoldDB" id="A0A382NDL0"/>
<accession>A0A382NDL0</accession>
<dbReference type="EMBL" id="UINC01099750">
    <property type="protein sequence ID" value="SVC59259.1"/>
    <property type="molecule type" value="Genomic_DNA"/>
</dbReference>
<feature type="non-terminal residue" evidence="1">
    <location>
        <position position="78"/>
    </location>
</feature>
<evidence type="ECO:0000313" key="1">
    <source>
        <dbReference type="EMBL" id="SVC59259.1"/>
    </source>
</evidence>
<sequence>MTDPLRTNDERKEYAQLRLGPVGDLGDVLADFEGGCISVFGGIEGELVNARIYRYRRRRQEMTSSIVVEVIEPSPFRV</sequence>
<name>A0A382NDL0_9ZZZZ</name>
<reference evidence="1" key="1">
    <citation type="submission" date="2018-05" db="EMBL/GenBank/DDBJ databases">
        <authorList>
            <person name="Lanie J.A."/>
            <person name="Ng W.-L."/>
            <person name="Kazmierczak K.M."/>
            <person name="Andrzejewski T.M."/>
            <person name="Davidsen T.M."/>
            <person name="Wayne K.J."/>
            <person name="Tettelin H."/>
            <person name="Glass J.I."/>
            <person name="Rusch D."/>
            <person name="Podicherti R."/>
            <person name="Tsui H.-C.T."/>
            <person name="Winkler M.E."/>
        </authorList>
    </citation>
    <scope>NUCLEOTIDE SEQUENCE</scope>
</reference>
<dbReference type="Gene3D" id="2.40.50.140">
    <property type="entry name" value="Nucleic acid-binding proteins"/>
    <property type="match status" value="1"/>
</dbReference>